<evidence type="ECO:0000259" key="9">
    <source>
        <dbReference type="PROSITE" id="PS51012"/>
    </source>
</evidence>
<evidence type="ECO:0000256" key="4">
    <source>
        <dbReference type="ARBA" id="ARBA00022475"/>
    </source>
</evidence>
<feature type="transmembrane region" description="Helical" evidence="8">
    <location>
        <begin position="359"/>
        <end position="377"/>
    </location>
</feature>
<evidence type="ECO:0000256" key="7">
    <source>
        <dbReference type="ARBA" id="ARBA00023136"/>
    </source>
</evidence>
<evidence type="ECO:0000256" key="2">
    <source>
        <dbReference type="ARBA" id="ARBA00007783"/>
    </source>
</evidence>
<evidence type="ECO:0000313" key="11">
    <source>
        <dbReference type="Proteomes" id="UP000078532"/>
    </source>
</evidence>
<dbReference type="PROSITE" id="PS51012">
    <property type="entry name" value="ABC_TM2"/>
    <property type="match status" value="1"/>
</dbReference>
<dbReference type="EMBL" id="LYVF01000192">
    <property type="protein sequence ID" value="OAT79841.1"/>
    <property type="molecule type" value="Genomic_DNA"/>
</dbReference>
<evidence type="ECO:0000256" key="5">
    <source>
        <dbReference type="ARBA" id="ARBA00022692"/>
    </source>
</evidence>
<comment type="caution">
    <text evidence="10">The sequence shown here is derived from an EMBL/GenBank/DDBJ whole genome shotgun (WGS) entry which is preliminary data.</text>
</comment>
<dbReference type="OrthoDB" id="9788252at2"/>
<proteinExistence type="inferred from homology"/>
<dbReference type="PANTHER" id="PTHR30294:SF29">
    <property type="entry name" value="MULTIDRUG ABC TRANSPORTER PERMEASE YBHS-RELATED"/>
    <property type="match status" value="1"/>
</dbReference>
<feature type="transmembrane region" description="Helical" evidence="8">
    <location>
        <begin position="185"/>
        <end position="210"/>
    </location>
</feature>
<dbReference type="InterPro" id="IPR051449">
    <property type="entry name" value="ABC-2_transporter_component"/>
</dbReference>
<dbReference type="InterPro" id="IPR047817">
    <property type="entry name" value="ABC2_TM_bact-type"/>
</dbReference>
<dbReference type="GO" id="GO:0140359">
    <property type="term" value="F:ABC-type transporter activity"/>
    <property type="evidence" value="ECO:0007669"/>
    <property type="project" value="InterPro"/>
</dbReference>
<keyword evidence="11" id="KW-1185">Reference proteome</keyword>
<comment type="subcellular location">
    <subcellularLocation>
        <location evidence="1">Cell membrane</location>
        <topology evidence="1">Multi-pass membrane protein</topology>
    </subcellularLocation>
</comment>
<dbReference type="Gene3D" id="3.40.1710.10">
    <property type="entry name" value="abc type-2 transporter like domain"/>
    <property type="match status" value="1"/>
</dbReference>
<dbReference type="InterPro" id="IPR013525">
    <property type="entry name" value="ABC2_TM"/>
</dbReference>
<gene>
    <name evidence="10" type="ORF">A6M21_15345</name>
</gene>
<organism evidence="10 11">
    <name type="scientific">Desulfotomaculum copahuensis</name>
    <dbReference type="NCBI Taxonomy" id="1838280"/>
    <lineage>
        <taxon>Bacteria</taxon>
        <taxon>Bacillati</taxon>
        <taxon>Bacillota</taxon>
        <taxon>Clostridia</taxon>
        <taxon>Eubacteriales</taxon>
        <taxon>Desulfotomaculaceae</taxon>
        <taxon>Desulfotomaculum</taxon>
    </lineage>
</organism>
<evidence type="ECO:0000256" key="8">
    <source>
        <dbReference type="SAM" id="Phobius"/>
    </source>
</evidence>
<feature type="transmembrane region" description="Helical" evidence="8">
    <location>
        <begin position="300"/>
        <end position="317"/>
    </location>
</feature>
<accession>A0A1B7LBF6</accession>
<evidence type="ECO:0000256" key="6">
    <source>
        <dbReference type="ARBA" id="ARBA00022989"/>
    </source>
</evidence>
<keyword evidence="5 8" id="KW-0812">Transmembrane</keyword>
<dbReference type="Pfam" id="PF12698">
    <property type="entry name" value="ABC2_membrane_3"/>
    <property type="match status" value="1"/>
</dbReference>
<comment type="similarity">
    <text evidence="2">Belongs to the ABC-2 integral membrane protein family.</text>
</comment>
<evidence type="ECO:0000256" key="1">
    <source>
        <dbReference type="ARBA" id="ARBA00004651"/>
    </source>
</evidence>
<dbReference type="STRING" id="1838280.A6M21_15345"/>
<keyword evidence="7 8" id="KW-0472">Membrane</keyword>
<sequence length="400" mass="43639">MVPGQIGFVARRECRYMLGNRRLLIILLGIPFLYISLFGVLYSRHVITHIPTVVYDMNQTGLSREMVQAFQDSQKFDLLGYVDDEAQLNRALADRRAVAALVIPPDFARAVKSGRQGRLLVVVNGTNMLYSNAVMTAASEIAGTLSAGVSVTALESRGLLPGQALDAAAPLNLRLRIWYNPAFNYLNFLLLGLVCTVMQQIALLYVAVAVSREKEQGTLEELRRAGISAPAVVLGKLLPYLLANLLTLNGVLLLVFTWFQVPFRGSIWVLGLLELLFLTGIHALGIFLSTVCRSELEATQLAMLVAVPSFLFSGYTWPLPAMPPLARAVSSLLPLTYFASDVRDIALMGVSLPVLARDLAVLAGLAAVLLPLSVYFFHRQYRFAPPAGQAAALPVREAGR</sequence>
<feature type="transmembrane region" description="Helical" evidence="8">
    <location>
        <begin position="23"/>
        <end position="42"/>
    </location>
</feature>
<evidence type="ECO:0000313" key="10">
    <source>
        <dbReference type="EMBL" id="OAT79841.1"/>
    </source>
</evidence>
<evidence type="ECO:0000256" key="3">
    <source>
        <dbReference type="ARBA" id="ARBA00022448"/>
    </source>
</evidence>
<dbReference type="AlphaFoldDB" id="A0A1B7LBF6"/>
<keyword evidence="6 8" id="KW-1133">Transmembrane helix</keyword>
<feature type="transmembrane region" description="Helical" evidence="8">
    <location>
        <begin position="231"/>
        <end position="259"/>
    </location>
</feature>
<feature type="transmembrane region" description="Helical" evidence="8">
    <location>
        <begin position="265"/>
        <end position="288"/>
    </location>
</feature>
<reference evidence="10 11" key="1">
    <citation type="submission" date="2016-04" db="EMBL/GenBank/DDBJ databases">
        <authorList>
            <person name="Evans L.H."/>
            <person name="Alamgir A."/>
            <person name="Owens N."/>
            <person name="Weber N.D."/>
            <person name="Virtaneva K."/>
            <person name="Barbian K."/>
            <person name="Babar A."/>
            <person name="Rosenke K."/>
        </authorList>
    </citation>
    <scope>NUCLEOTIDE SEQUENCE [LARGE SCALE GENOMIC DNA]</scope>
    <source>
        <strain evidence="10 11">LMa1</strain>
    </source>
</reference>
<dbReference type="Proteomes" id="UP000078532">
    <property type="component" value="Unassembled WGS sequence"/>
</dbReference>
<name>A0A1B7LBF6_9FIRM</name>
<protein>
    <submittedName>
        <fullName evidence="10">ABC transporter</fullName>
    </submittedName>
</protein>
<dbReference type="PANTHER" id="PTHR30294">
    <property type="entry name" value="MEMBRANE COMPONENT OF ABC TRANSPORTER YHHJ-RELATED"/>
    <property type="match status" value="1"/>
</dbReference>
<keyword evidence="3" id="KW-0813">Transport</keyword>
<keyword evidence="4" id="KW-1003">Cell membrane</keyword>
<dbReference type="GO" id="GO:0005886">
    <property type="term" value="C:plasma membrane"/>
    <property type="evidence" value="ECO:0007669"/>
    <property type="project" value="UniProtKB-SubCell"/>
</dbReference>
<feature type="domain" description="ABC transmembrane type-2" evidence="9">
    <location>
        <begin position="141"/>
        <end position="380"/>
    </location>
</feature>